<evidence type="ECO:0000256" key="3">
    <source>
        <dbReference type="ARBA" id="ARBA00012891"/>
    </source>
</evidence>
<accession>A0A7C9TJ64</accession>
<evidence type="ECO:0000256" key="6">
    <source>
        <dbReference type="ARBA" id="ARBA00023029"/>
    </source>
</evidence>
<dbReference type="PROSITE" id="PS00396">
    <property type="entry name" value="TOPO_IA_1"/>
    <property type="match status" value="1"/>
</dbReference>
<evidence type="ECO:0000256" key="7">
    <source>
        <dbReference type="ARBA" id="ARBA00023125"/>
    </source>
</evidence>
<evidence type="ECO:0000259" key="13">
    <source>
        <dbReference type="PROSITE" id="PS50880"/>
    </source>
</evidence>
<evidence type="ECO:0000256" key="5">
    <source>
        <dbReference type="ARBA" id="ARBA00022842"/>
    </source>
</evidence>
<dbReference type="InterPro" id="IPR013825">
    <property type="entry name" value="Topo_IA_cen_sub2"/>
</dbReference>
<dbReference type="GO" id="GO:0006265">
    <property type="term" value="P:DNA topological change"/>
    <property type="evidence" value="ECO:0007669"/>
    <property type="project" value="InterPro"/>
</dbReference>
<dbReference type="InterPro" id="IPR006171">
    <property type="entry name" value="TOPRIM_dom"/>
</dbReference>
<dbReference type="InterPro" id="IPR005738">
    <property type="entry name" value="TopoIII"/>
</dbReference>
<dbReference type="PANTHER" id="PTHR11390:SF21">
    <property type="entry name" value="DNA TOPOISOMERASE 3-ALPHA"/>
    <property type="match status" value="1"/>
</dbReference>
<dbReference type="InterPro" id="IPR013826">
    <property type="entry name" value="Topo_IA_cen_sub3"/>
</dbReference>
<evidence type="ECO:0000256" key="4">
    <source>
        <dbReference type="ARBA" id="ARBA00022723"/>
    </source>
</evidence>
<dbReference type="InterPro" id="IPR003602">
    <property type="entry name" value="Topo_IA_DNA-bd_dom"/>
</dbReference>
<dbReference type="Pfam" id="PF01751">
    <property type="entry name" value="Toprim"/>
    <property type="match status" value="1"/>
</dbReference>
<proteinExistence type="inferred from homology"/>
<dbReference type="Gene3D" id="2.70.20.10">
    <property type="entry name" value="Topoisomerase I, domain 3"/>
    <property type="match status" value="1"/>
</dbReference>
<evidence type="ECO:0000256" key="9">
    <source>
        <dbReference type="ARBA" id="ARBA00030003"/>
    </source>
</evidence>
<dbReference type="SMART" id="SM00437">
    <property type="entry name" value="TOP1Ac"/>
    <property type="match status" value="1"/>
</dbReference>
<dbReference type="NCBIfam" id="NF005829">
    <property type="entry name" value="PRK07726.1"/>
    <property type="match status" value="1"/>
</dbReference>
<evidence type="ECO:0000313" key="16">
    <source>
        <dbReference type="Proteomes" id="UP000484255"/>
    </source>
</evidence>
<dbReference type="InterPro" id="IPR023406">
    <property type="entry name" value="Topo_IA_AS"/>
</dbReference>
<comment type="caution">
    <text evidence="15">The sequence shown here is derived from an EMBL/GenBank/DDBJ whole genome shotgun (WGS) entry which is preliminary data.</text>
</comment>
<dbReference type="SUPFAM" id="SSF56712">
    <property type="entry name" value="Prokaryotic type I DNA topoisomerase"/>
    <property type="match status" value="1"/>
</dbReference>
<dbReference type="EC" id="5.6.2.1" evidence="3"/>
<dbReference type="PANTHER" id="PTHR11390">
    <property type="entry name" value="PROKARYOTIC DNA TOPOISOMERASE"/>
    <property type="match status" value="1"/>
</dbReference>
<dbReference type="PROSITE" id="PS50880">
    <property type="entry name" value="TOPRIM"/>
    <property type="match status" value="1"/>
</dbReference>
<keyword evidence="7" id="KW-0238">DNA-binding</keyword>
<dbReference type="SMART" id="SM00493">
    <property type="entry name" value="TOPRIM"/>
    <property type="match status" value="1"/>
</dbReference>
<dbReference type="NCBIfam" id="TIGR01056">
    <property type="entry name" value="topB"/>
    <property type="match status" value="1"/>
</dbReference>
<evidence type="ECO:0000256" key="8">
    <source>
        <dbReference type="ARBA" id="ARBA00023235"/>
    </source>
</evidence>
<keyword evidence="16" id="KW-1185">Reference proteome</keyword>
<evidence type="ECO:0000256" key="12">
    <source>
        <dbReference type="ARBA" id="ARBA00032877"/>
    </source>
</evidence>
<dbReference type="AlphaFoldDB" id="A0A7C9TJ64"/>
<feature type="domain" description="Topo IA-type catalytic" evidence="14">
    <location>
        <begin position="162"/>
        <end position="624"/>
    </location>
</feature>
<dbReference type="GO" id="GO:0043597">
    <property type="term" value="C:cytoplasmic replication fork"/>
    <property type="evidence" value="ECO:0007669"/>
    <property type="project" value="TreeGrafter"/>
</dbReference>
<dbReference type="InterPro" id="IPR034144">
    <property type="entry name" value="TOPRIM_TopoIII"/>
</dbReference>
<dbReference type="Gene3D" id="3.40.50.140">
    <property type="match status" value="1"/>
</dbReference>
<evidence type="ECO:0000256" key="2">
    <source>
        <dbReference type="ARBA" id="ARBA00009446"/>
    </source>
</evidence>
<dbReference type="GO" id="GO:0046872">
    <property type="term" value="F:metal ion binding"/>
    <property type="evidence" value="ECO:0007669"/>
    <property type="project" value="UniProtKB-KW"/>
</dbReference>
<dbReference type="GO" id="GO:0003677">
    <property type="term" value="F:DNA binding"/>
    <property type="evidence" value="ECO:0007669"/>
    <property type="project" value="UniProtKB-KW"/>
</dbReference>
<sequence length="863" mass="95475">MSKSLIIAEKPSVAQDIVRALTPVAGKFEKLADHFENERYVVTSAVGHLVEIKAPEEFDVKRGKWSFAHLPVLPPHFDLAPIDKNKARLSAVVKLVKRKDVTELINACDAGREGELIFRLIVQYAGTAKTPIAKPVRRLWLQSMTPQAIRDGFDRLRSDQQMQGLADAARSRSEADWLVGINGTRAMTAFNSRDGGFFLTTVGRVQTPTLSIVVEREEKIRKHVARPYWEIKAAFGAAAGGYEGKWFDPAFKKNEDADRRADRLWSEAEARVIADAVRGRSGVVTEESKPSTQSCPFLYDLTTLQREANSRFGFSAKTTLGLAQALYEKHKVLTYPRTDSRHLPEDYLPTVKSTLALLADEDLPGPLRPLSQHARKALNDGYVKPSRKVFDNSKVSDHFAIIPTQQAPRSLTEPEAKLYDLVVKRFIAVFYPAAEFQVTTRLTKVATAAGATHHFQTHGKVLVNPGWLAVYGKEAQDEDANLVPVQPGETVGNESVNLLALVTRPPARYNEATLLSAMEGAGKLIDDDELREAMAEKGLGTPATRAAIIEGLIAEKYILREGRDLIATAKAFQLMTLLRGLGVEDLTKPELTGNWEHQLAEMEKGRLSRERFMAEIATMAQRVVQKAKEYDRDTIPGDYATLTAPCPHCGGVVKENYRRFTCTGADGHGEGCGFSMTKIPGGRSFELHEVEQFLAEHRIGPLEGFRSKAGWPFTAELKLVKDETLNNWKLEFDFGDDNQPAEGEGEAPDFSHQTPLGHCPKCKGQVFEHGSNYVCEHAVAQPATCDFKSGVVILQQPVTHEQFSKLLVAGKTDLLENFVSNKTKRKFKAFLAWDAKTGKVGFEFEPRAAGPARKGARKTTTAG</sequence>
<dbReference type="GO" id="GO:0006310">
    <property type="term" value="P:DNA recombination"/>
    <property type="evidence" value="ECO:0007669"/>
    <property type="project" value="TreeGrafter"/>
</dbReference>
<keyword evidence="5" id="KW-0460">Magnesium</keyword>
<evidence type="ECO:0000313" key="15">
    <source>
        <dbReference type="EMBL" id="NDY90942.1"/>
    </source>
</evidence>
<dbReference type="GO" id="GO:0003917">
    <property type="term" value="F:DNA topoisomerase type I (single strand cut, ATP-independent) activity"/>
    <property type="evidence" value="ECO:0007669"/>
    <property type="project" value="UniProtKB-EC"/>
</dbReference>
<protein>
    <recommendedName>
        <fullName evidence="3">DNA topoisomerase</fullName>
        <ecNumber evidence="3">5.6.2.1</ecNumber>
    </recommendedName>
    <alternativeName>
        <fullName evidence="12">Omega-protein</fullName>
    </alternativeName>
    <alternativeName>
        <fullName evidence="11">Relaxing enzyme</fullName>
    </alternativeName>
    <alternativeName>
        <fullName evidence="9">Swivelase</fullName>
    </alternativeName>
    <alternativeName>
        <fullName evidence="10">Untwisting enzyme</fullName>
    </alternativeName>
</protein>
<dbReference type="GO" id="GO:0006281">
    <property type="term" value="P:DNA repair"/>
    <property type="evidence" value="ECO:0007669"/>
    <property type="project" value="TreeGrafter"/>
</dbReference>
<name>A0A7C9TJ64_9BURK</name>
<dbReference type="RefSeq" id="WP_163456801.1">
    <property type="nucleotide sequence ID" value="NZ_JAAGOH010000006.1"/>
</dbReference>
<dbReference type="Proteomes" id="UP000484255">
    <property type="component" value="Unassembled WGS sequence"/>
</dbReference>
<reference evidence="15 16" key="1">
    <citation type="submission" date="2020-02" db="EMBL/GenBank/DDBJ databases">
        <title>Ideonella bacterium strain TBM-1.</title>
        <authorList>
            <person name="Chen W.-M."/>
        </authorList>
    </citation>
    <scope>NUCLEOTIDE SEQUENCE [LARGE SCALE GENOMIC DNA]</scope>
    <source>
        <strain evidence="15 16">TBM-1</strain>
    </source>
</reference>
<keyword evidence="4" id="KW-0479">Metal-binding</keyword>
<evidence type="ECO:0000259" key="14">
    <source>
        <dbReference type="PROSITE" id="PS52039"/>
    </source>
</evidence>
<dbReference type="PRINTS" id="PR00417">
    <property type="entry name" value="PRTPISMRASEI"/>
</dbReference>
<comment type="catalytic activity">
    <reaction evidence="1">
        <text>ATP-independent breakage of single-stranded DNA, followed by passage and rejoining.</text>
        <dbReference type="EC" id="5.6.2.1"/>
    </reaction>
</comment>
<dbReference type="SMART" id="SM00436">
    <property type="entry name" value="TOP1Bc"/>
    <property type="match status" value="1"/>
</dbReference>
<evidence type="ECO:0000256" key="11">
    <source>
        <dbReference type="ARBA" id="ARBA00032235"/>
    </source>
</evidence>
<gene>
    <name evidence="15" type="ORF">G3A44_07005</name>
</gene>
<dbReference type="InterPro" id="IPR013824">
    <property type="entry name" value="Topo_IA_cen_sub1"/>
</dbReference>
<feature type="domain" description="Toprim" evidence="13">
    <location>
        <begin position="3"/>
        <end position="145"/>
    </location>
</feature>
<dbReference type="NCBIfam" id="NF006032">
    <property type="entry name" value="PRK08173.1"/>
    <property type="match status" value="1"/>
</dbReference>
<dbReference type="InterPro" id="IPR003601">
    <property type="entry name" value="Topo_IA_2"/>
</dbReference>
<organism evidence="15 16">
    <name type="scientific">Ideonella livida</name>
    <dbReference type="NCBI Taxonomy" id="2707176"/>
    <lineage>
        <taxon>Bacteria</taxon>
        <taxon>Pseudomonadati</taxon>
        <taxon>Pseudomonadota</taxon>
        <taxon>Betaproteobacteria</taxon>
        <taxon>Burkholderiales</taxon>
        <taxon>Sphaerotilaceae</taxon>
        <taxon>Ideonella</taxon>
    </lineage>
</organism>
<dbReference type="NCBIfam" id="NF011313">
    <property type="entry name" value="PRK14724.1"/>
    <property type="match status" value="1"/>
</dbReference>
<dbReference type="EMBL" id="JAAGOH010000006">
    <property type="protein sequence ID" value="NDY90942.1"/>
    <property type="molecule type" value="Genomic_DNA"/>
</dbReference>
<dbReference type="Pfam" id="PF01131">
    <property type="entry name" value="Topoisom_bac"/>
    <property type="match status" value="1"/>
</dbReference>
<comment type="similarity">
    <text evidence="2">Belongs to the type IA topoisomerase family.</text>
</comment>
<dbReference type="InterPro" id="IPR000380">
    <property type="entry name" value="Topo_IA"/>
</dbReference>
<dbReference type="CDD" id="cd00186">
    <property type="entry name" value="TOP1Ac"/>
    <property type="match status" value="1"/>
</dbReference>
<dbReference type="CDD" id="cd03362">
    <property type="entry name" value="TOPRIM_TopoIA_TopoIII"/>
    <property type="match status" value="1"/>
</dbReference>
<evidence type="ECO:0000256" key="1">
    <source>
        <dbReference type="ARBA" id="ARBA00000213"/>
    </source>
</evidence>
<dbReference type="Gene3D" id="1.10.290.10">
    <property type="entry name" value="Topoisomerase I, domain 4"/>
    <property type="match status" value="1"/>
</dbReference>
<dbReference type="InterPro" id="IPR013497">
    <property type="entry name" value="Topo_IA_cen"/>
</dbReference>
<dbReference type="InterPro" id="IPR023405">
    <property type="entry name" value="Topo_IA_core_domain"/>
</dbReference>
<dbReference type="Gene3D" id="1.10.460.10">
    <property type="entry name" value="Topoisomerase I, domain 2"/>
    <property type="match status" value="1"/>
</dbReference>
<dbReference type="Pfam" id="PF13342">
    <property type="entry name" value="Toprim_Crpt"/>
    <property type="match status" value="2"/>
</dbReference>
<dbReference type="PROSITE" id="PS52039">
    <property type="entry name" value="TOPO_IA_2"/>
    <property type="match status" value="1"/>
</dbReference>
<keyword evidence="6" id="KW-0799">Topoisomerase</keyword>
<keyword evidence="8 15" id="KW-0413">Isomerase</keyword>
<evidence type="ECO:0000256" key="10">
    <source>
        <dbReference type="ARBA" id="ARBA00031985"/>
    </source>
</evidence>
<dbReference type="InterPro" id="IPR025589">
    <property type="entry name" value="Toprim_C_rpt"/>
</dbReference>